<dbReference type="Proteomes" id="UP000294847">
    <property type="component" value="Chromosome 4"/>
</dbReference>
<name>A0A4P7NEK7_PYROR</name>
<reference evidence="2 3" key="1">
    <citation type="journal article" date="2019" name="Mol. Biol. Evol.">
        <title>Blast fungal genomes show frequent chromosomal changes, gene gains and losses, and effector gene turnover.</title>
        <authorList>
            <person name="Gomez Luciano L.B."/>
            <person name="Jason Tsai I."/>
            <person name="Chuma I."/>
            <person name="Tosa Y."/>
            <person name="Chen Y.H."/>
            <person name="Li J.Y."/>
            <person name="Li M.Y."/>
            <person name="Jade Lu M.Y."/>
            <person name="Nakayashiki H."/>
            <person name="Li W.H."/>
        </authorList>
    </citation>
    <scope>NUCLEOTIDE SEQUENCE [LARGE SCALE GENOMIC DNA]</scope>
    <source>
        <strain evidence="2">MZ5-1-6</strain>
    </source>
</reference>
<feature type="region of interest" description="Disordered" evidence="1">
    <location>
        <begin position="40"/>
        <end position="75"/>
    </location>
</feature>
<feature type="compositionally biased region" description="Basic and acidic residues" evidence="1">
    <location>
        <begin position="66"/>
        <end position="75"/>
    </location>
</feature>
<evidence type="ECO:0000313" key="3">
    <source>
        <dbReference type="Proteomes" id="UP000294847"/>
    </source>
</evidence>
<dbReference type="AlphaFoldDB" id="A0A4P7NEK7"/>
<accession>A0A4P7NEK7</accession>
<organism evidence="2 3">
    <name type="scientific">Pyricularia oryzae</name>
    <name type="common">Rice blast fungus</name>
    <name type="synonym">Magnaporthe oryzae</name>
    <dbReference type="NCBI Taxonomy" id="318829"/>
    <lineage>
        <taxon>Eukaryota</taxon>
        <taxon>Fungi</taxon>
        <taxon>Dikarya</taxon>
        <taxon>Ascomycota</taxon>
        <taxon>Pezizomycotina</taxon>
        <taxon>Sordariomycetes</taxon>
        <taxon>Sordariomycetidae</taxon>
        <taxon>Magnaporthales</taxon>
        <taxon>Pyriculariaceae</taxon>
        <taxon>Pyricularia</taxon>
    </lineage>
</organism>
<evidence type="ECO:0000256" key="1">
    <source>
        <dbReference type="SAM" id="MobiDB-lite"/>
    </source>
</evidence>
<sequence>MSDPSKTASNERRSTTVRPTSQSLTQWLDEACQSNVTLRLSTATKPASPQERVSEKRMDALAAMRQFDRDMNKKP</sequence>
<feature type="compositionally biased region" description="Polar residues" evidence="1">
    <location>
        <begin position="16"/>
        <end position="25"/>
    </location>
</feature>
<evidence type="ECO:0000313" key="2">
    <source>
        <dbReference type="EMBL" id="QBZ60286.1"/>
    </source>
</evidence>
<protein>
    <submittedName>
        <fullName evidence="2">Uncharacterized protein</fullName>
    </submittedName>
</protein>
<feature type="region of interest" description="Disordered" evidence="1">
    <location>
        <begin position="1"/>
        <end position="25"/>
    </location>
</feature>
<dbReference type="EMBL" id="CP034207">
    <property type="protein sequence ID" value="QBZ60286.1"/>
    <property type="molecule type" value="Genomic_DNA"/>
</dbReference>
<proteinExistence type="predicted"/>
<gene>
    <name evidence="2" type="ORF">PoMZ_07225</name>
</gene>